<gene>
    <name evidence="3" type="ORF">GCM10011491_28560</name>
</gene>
<feature type="region of interest" description="Disordered" evidence="1">
    <location>
        <begin position="31"/>
        <end position="70"/>
    </location>
</feature>
<feature type="chain" id="PRO_5036816550" description="Antifreeze protein" evidence="2">
    <location>
        <begin position="28"/>
        <end position="134"/>
    </location>
</feature>
<name>A0A916SG73_9HYPH</name>
<evidence type="ECO:0000313" key="3">
    <source>
        <dbReference type="EMBL" id="GGA98590.1"/>
    </source>
</evidence>
<accession>A0A916SG73</accession>
<dbReference type="RefSeq" id="WP_188824869.1">
    <property type="nucleotide sequence ID" value="NZ_BMHH01000011.1"/>
</dbReference>
<reference evidence="3" key="2">
    <citation type="submission" date="2020-09" db="EMBL/GenBank/DDBJ databases">
        <authorList>
            <person name="Sun Q."/>
            <person name="Zhou Y."/>
        </authorList>
    </citation>
    <scope>NUCLEOTIDE SEQUENCE</scope>
    <source>
        <strain evidence="3">CGMCC 1.15082</strain>
    </source>
</reference>
<organism evidence="3 4">
    <name type="scientific">Brucella endophytica</name>
    <dbReference type="NCBI Taxonomy" id="1963359"/>
    <lineage>
        <taxon>Bacteria</taxon>
        <taxon>Pseudomonadati</taxon>
        <taxon>Pseudomonadota</taxon>
        <taxon>Alphaproteobacteria</taxon>
        <taxon>Hyphomicrobiales</taxon>
        <taxon>Brucellaceae</taxon>
        <taxon>Brucella/Ochrobactrum group</taxon>
        <taxon>Brucella</taxon>
    </lineage>
</organism>
<dbReference type="Proteomes" id="UP000646478">
    <property type="component" value="Unassembled WGS sequence"/>
</dbReference>
<dbReference type="EMBL" id="BMHH01000011">
    <property type="protein sequence ID" value="GGA98590.1"/>
    <property type="molecule type" value="Genomic_DNA"/>
</dbReference>
<evidence type="ECO:0000313" key="4">
    <source>
        <dbReference type="Proteomes" id="UP000646478"/>
    </source>
</evidence>
<protein>
    <recommendedName>
        <fullName evidence="5">Antifreeze protein</fullName>
    </recommendedName>
</protein>
<feature type="compositionally biased region" description="Basic and acidic residues" evidence="1">
    <location>
        <begin position="40"/>
        <end position="59"/>
    </location>
</feature>
<evidence type="ECO:0000256" key="2">
    <source>
        <dbReference type="SAM" id="SignalP"/>
    </source>
</evidence>
<evidence type="ECO:0000256" key="1">
    <source>
        <dbReference type="SAM" id="MobiDB-lite"/>
    </source>
</evidence>
<keyword evidence="2" id="KW-0732">Signal</keyword>
<evidence type="ECO:0008006" key="5">
    <source>
        <dbReference type="Google" id="ProtNLM"/>
    </source>
</evidence>
<keyword evidence="4" id="KW-1185">Reference proteome</keyword>
<comment type="caution">
    <text evidence="3">The sequence shown here is derived from an EMBL/GenBank/DDBJ whole genome shotgun (WGS) entry which is preliminary data.</text>
</comment>
<dbReference type="AlphaFoldDB" id="A0A916SG73"/>
<reference evidence="3" key="1">
    <citation type="journal article" date="2014" name="Int. J. Syst. Evol. Microbiol.">
        <title>Complete genome sequence of Corynebacterium casei LMG S-19264T (=DSM 44701T), isolated from a smear-ripened cheese.</title>
        <authorList>
            <consortium name="US DOE Joint Genome Institute (JGI-PGF)"/>
            <person name="Walter F."/>
            <person name="Albersmeier A."/>
            <person name="Kalinowski J."/>
            <person name="Ruckert C."/>
        </authorList>
    </citation>
    <scope>NUCLEOTIDE SEQUENCE</scope>
    <source>
        <strain evidence="3">CGMCC 1.15082</strain>
    </source>
</reference>
<sequence>MKKAVLAIAAATMLGLGISAPVAPAFAQGWYDDAPPPPRWGHERRDRDWRPDRDRDSYGRPRVMGPREITRSLERRGYSVGDIDMRRGTYYVKASRHGRRLILIVDARDGRILDEQRVGGGRPHRTGFTIEVNP</sequence>
<feature type="signal peptide" evidence="2">
    <location>
        <begin position="1"/>
        <end position="27"/>
    </location>
</feature>
<proteinExistence type="predicted"/>